<organism evidence="4 5">
    <name type="scientific">Baudoinia panamericana (strain UAMH 10762)</name>
    <name type="common">Angels' share fungus</name>
    <name type="synonym">Baudoinia compniacensis (strain UAMH 10762)</name>
    <dbReference type="NCBI Taxonomy" id="717646"/>
    <lineage>
        <taxon>Eukaryota</taxon>
        <taxon>Fungi</taxon>
        <taxon>Dikarya</taxon>
        <taxon>Ascomycota</taxon>
        <taxon>Pezizomycotina</taxon>
        <taxon>Dothideomycetes</taxon>
        <taxon>Dothideomycetidae</taxon>
        <taxon>Mycosphaerellales</taxon>
        <taxon>Teratosphaeriaceae</taxon>
        <taxon>Baudoinia</taxon>
    </lineage>
</organism>
<dbReference type="OMA" id="FPLEKHM"/>
<dbReference type="GO" id="GO:0006694">
    <property type="term" value="P:steroid biosynthetic process"/>
    <property type="evidence" value="ECO:0007669"/>
    <property type="project" value="InterPro"/>
</dbReference>
<dbReference type="STRING" id="717646.M2MYF0"/>
<dbReference type="HOGENOM" id="CLU_007383_6_8_1"/>
<dbReference type="RefSeq" id="XP_007681702.1">
    <property type="nucleotide sequence ID" value="XM_007683512.1"/>
</dbReference>
<evidence type="ECO:0000256" key="2">
    <source>
        <dbReference type="ARBA" id="ARBA00023002"/>
    </source>
</evidence>
<dbReference type="InterPro" id="IPR036291">
    <property type="entry name" value="NAD(P)-bd_dom_sf"/>
</dbReference>
<dbReference type="KEGG" id="bcom:BAUCODRAFT_323543"/>
<name>M2MYF0_BAUPA</name>
<dbReference type="InterPro" id="IPR002225">
    <property type="entry name" value="3Beta_OHSteriod_DH/Estase"/>
</dbReference>
<dbReference type="PANTHER" id="PTHR43245:SF51">
    <property type="entry name" value="SHORT CHAIN DEHYDROGENASE_REDUCTASE FAMILY 42E, MEMBER 2"/>
    <property type="match status" value="1"/>
</dbReference>
<dbReference type="EMBL" id="KB445564">
    <property type="protein sequence ID" value="EMC91325.1"/>
    <property type="molecule type" value="Genomic_DNA"/>
</dbReference>
<evidence type="ECO:0000259" key="3">
    <source>
        <dbReference type="Pfam" id="PF01073"/>
    </source>
</evidence>
<keyword evidence="2" id="KW-0560">Oxidoreductase</keyword>
<dbReference type="InterPro" id="IPR050177">
    <property type="entry name" value="Lipid_A_modif_metabolic_enz"/>
</dbReference>
<dbReference type="GeneID" id="19111756"/>
<keyword evidence="5" id="KW-1185">Reference proteome</keyword>
<comment type="similarity">
    <text evidence="1">Belongs to the 3-beta-HSD family.</text>
</comment>
<dbReference type="OrthoDB" id="331544at2759"/>
<dbReference type="PANTHER" id="PTHR43245">
    <property type="entry name" value="BIFUNCTIONAL POLYMYXIN RESISTANCE PROTEIN ARNA"/>
    <property type="match status" value="1"/>
</dbReference>
<feature type="domain" description="3-beta hydroxysteroid dehydrogenase/isomerase" evidence="3">
    <location>
        <begin position="10"/>
        <end position="281"/>
    </location>
</feature>
<gene>
    <name evidence="4" type="ORF">BAUCODRAFT_323543</name>
</gene>
<dbReference type="eggNOG" id="KOG1430">
    <property type="taxonomic scope" value="Eukaryota"/>
</dbReference>
<accession>M2MYF0</accession>
<dbReference type="AlphaFoldDB" id="M2MYF0"/>
<sequence length="355" mass="39280">MISRDNLRILVTGGGGFLGRAIVQALLTQHETWRISVLDLKPPDHDILTRLEHFFQVDVRSAASVNNAFVDYIPDLVIHTAGIIPARQKRYSTRKEDWEHVRSINVDGTRHILDATLASGCKLFVYTSSCTVVIDDLNHDYYYMDETVPIGLANLHYGKSKGIAESYVLDPRHATERGLVACALRPATIIGPGDTAVMSLIHDLIAKGETSFIVGNGDNIYDFMYIDNAVHAHLLAVENLLTTRTAAGEAFFISNCEPVYFWDVFAYIWAQFGHVPTFRVRIPMGLAWVAALVAEAVTWVTGKPSTLDTGSVADGVRTHFSNNEKARRVLGYEPVVGLTEGVKLACEVSIETYEL</sequence>
<dbReference type="GO" id="GO:0016616">
    <property type="term" value="F:oxidoreductase activity, acting on the CH-OH group of donors, NAD or NADP as acceptor"/>
    <property type="evidence" value="ECO:0007669"/>
    <property type="project" value="InterPro"/>
</dbReference>
<dbReference type="Proteomes" id="UP000011761">
    <property type="component" value="Unassembled WGS sequence"/>
</dbReference>
<evidence type="ECO:0000256" key="1">
    <source>
        <dbReference type="ARBA" id="ARBA00009219"/>
    </source>
</evidence>
<proteinExistence type="inferred from homology"/>
<evidence type="ECO:0000313" key="5">
    <source>
        <dbReference type="Proteomes" id="UP000011761"/>
    </source>
</evidence>
<dbReference type="Pfam" id="PF01073">
    <property type="entry name" value="3Beta_HSD"/>
    <property type="match status" value="1"/>
</dbReference>
<dbReference type="SUPFAM" id="SSF51735">
    <property type="entry name" value="NAD(P)-binding Rossmann-fold domains"/>
    <property type="match status" value="1"/>
</dbReference>
<evidence type="ECO:0000313" key="4">
    <source>
        <dbReference type="EMBL" id="EMC91325.1"/>
    </source>
</evidence>
<protein>
    <recommendedName>
        <fullName evidence="3">3-beta hydroxysteroid dehydrogenase/isomerase domain-containing protein</fullName>
    </recommendedName>
</protein>
<dbReference type="Gene3D" id="3.40.50.720">
    <property type="entry name" value="NAD(P)-binding Rossmann-like Domain"/>
    <property type="match status" value="1"/>
</dbReference>
<reference evidence="4 5" key="1">
    <citation type="journal article" date="2012" name="PLoS Pathog.">
        <title>Diverse lifestyles and strategies of plant pathogenesis encoded in the genomes of eighteen Dothideomycetes fungi.</title>
        <authorList>
            <person name="Ohm R.A."/>
            <person name="Feau N."/>
            <person name="Henrissat B."/>
            <person name="Schoch C.L."/>
            <person name="Horwitz B.A."/>
            <person name="Barry K.W."/>
            <person name="Condon B.J."/>
            <person name="Copeland A.C."/>
            <person name="Dhillon B."/>
            <person name="Glaser F."/>
            <person name="Hesse C.N."/>
            <person name="Kosti I."/>
            <person name="LaButti K."/>
            <person name="Lindquist E.A."/>
            <person name="Lucas S."/>
            <person name="Salamov A.A."/>
            <person name="Bradshaw R.E."/>
            <person name="Ciuffetti L."/>
            <person name="Hamelin R.C."/>
            <person name="Kema G.H.J."/>
            <person name="Lawrence C."/>
            <person name="Scott J.A."/>
            <person name="Spatafora J.W."/>
            <person name="Turgeon B.G."/>
            <person name="de Wit P.J.G.M."/>
            <person name="Zhong S."/>
            <person name="Goodwin S.B."/>
            <person name="Grigoriev I.V."/>
        </authorList>
    </citation>
    <scope>NUCLEOTIDE SEQUENCE [LARGE SCALE GENOMIC DNA]</scope>
    <source>
        <strain evidence="4 5">UAMH 10762</strain>
    </source>
</reference>